<accession>A0A2B7Y146</accession>
<dbReference type="SUPFAM" id="SSF47336">
    <property type="entry name" value="ACP-like"/>
    <property type="match status" value="1"/>
</dbReference>
<feature type="domain" description="Carrier" evidence="3">
    <location>
        <begin position="182"/>
        <end position="258"/>
    </location>
</feature>
<evidence type="ECO:0000256" key="2">
    <source>
        <dbReference type="ARBA" id="ARBA00022553"/>
    </source>
</evidence>
<dbReference type="InterPro" id="IPR036291">
    <property type="entry name" value="NAD(P)-bd_dom_sf"/>
</dbReference>
<comment type="caution">
    <text evidence="4">The sequence shown here is derived from an EMBL/GenBank/DDBJ whole genome shotgun (WGS) entry which is preliminary data.</text>
</comment>
<dbReference type="GO" id="GO:0031177">
    <property type="term" value="F:phosphopantetheine binding"/>
    <property type="evidence" value="ECO:0007669"/>
    <property type="project" value="InterPro"/>
</dbReference>
<dbReference type="OrthoDB" id="4369807at2759"/>
<dbReference type="STRING" id="1447875.A0A2B7Y146"/>
<dbReference type="SMART" id="SM00823">
    <property type="entry name" value="PKS_PP"/>
    <property type="match status" value="1"/>
</dbReference>
<organism evidence="4 5">
    <name type="scientific">Helicocarpus griseus UAMH5409</name>
    <dbReference type="NCBI Taxonomy" id="1447875"/>
    <lineage>
        <taxon>Eukaryota</taxon>
        <taxon>Fungi</taxon>
        <taxon>Dikarya</taxon>
        <taxon>Ascomycota</taxon>
        <taxon>Pezizomycotina</taxon>
        <taxon>Eurotiomycetes</taxon>
        <taxon>Eurotiomycetidae</taxon>
        <taxon>Onygenales</taxon>
        <taxon>Ajellomycetaceae</taxon>
        <taxon>Helicocarpus</taxon>
    </lineage>
</organism>
<dbReference type="InterPro" id="IPR013968">
    <property type="entry name" value="PKS_KR"/>
</dbReference>
<dbReference type="Proteomes" id="UP000223968">
    <property type="component" value="Unassembled WGS sequence"/>
</dbReference>
<dbReference type="PROSITE" id="PS50075">
    <property type="entry name" value="CARRIER"/>
    <property type="match status" value="1"/>
</dbReference>
<dbReference type="PANTHER" id="PTHR43775:SF37">
    <property type="entry name" value="SI:DKEY-61P9.11"/>
    <property type="match status" value="1"/>
</dbReference>
<dbReference type="InterPro" id="IPR036736">
    <property type="entry name" value="ACP-like_sf"/>
</dbReference>
<gene>
    <name evidence="4" type="ORF">AJ79_02551</name>
</gene>
<dbReference type="InterPro" id="IPR009081">
    <property type="entry name" value="PP-bd_ACP"/>
</dbReference>
<keyword evidence="1" id="KW-0596">Phosphopantetheine</keyword>
<name>A0A2B7Y146_9EURO</name>
<dbReference type="Pfam" id="PF23297">
    <property type="entry name" value="ACP_SdgA_C"/>
    <property type="match status" value="1"/>
</dbReference>
<protein>
    <recommendedName>
        <fullName evidence="3">Carrier domain-containing protein</fullName>
    </recommendedName>
</protein>
<evidence type="ECO:0000313" key="4">
    <source>
        <dbReference type="EMBL" id="PGH15186.1"/>
    </source>
</evidence>
<dbReference type="Gene3D" id="3.40.50.720">
    <property type="entry name" value="NAD(P)-binding Rossmann-like Domain"/>
    <property type="match status" value="1"/>
</dbReference>
<dbReference type="EMBL" id="PDNB01000027">
    <property type="protein sequence ID" value="PGH15186.1"/>
    <property type="molecule type" value="Genomic_DNA"/>
</dbReference>
<dbReference type="GO" id="GO:0006633">
    <property type="term" value="P:fatty acid biosynthetic process"/>
    <property type="evidence" value="ECO:0007669"/>
    <property type="project" value="TreeGrafter"/>
</dbReference>
<keyword evidence="2" id="KW-0597">Phosphoprotein</keyword>
<proteinExistence type="predicted"/>
<dbReference type="SUPFAM" id="SSF51735">
    <property type="entry name" value="NAD(P)-binding Rossmann-fold domains"/>
    <property type="match status" value="1"/>
</dbReference>
<evidence type="ECO:0000259" key="3">
    <source>
        <dbReference type="PROSITE" id="PS50075"/>
    </source>
</evidence>
<evidence type="ECO:0000313" key="5">
    <source>
        <dbReference type="Proteomes" id="UP000223968"/>
    </source>
</evidence>
<evidence type="ECO:0000256" key="1">
    <source>
        <dbReference type="ARBA" id="ARBA00022450"/>
    </source>
</evidence>
<dbReference type="SMART" id="SM00822">
    <property type="entry name" value="PKS_KR"/>
    <property type="match status" value="1"/>
</dbReference>
<dbReference type="PANTHER" id="PTHR43775">
    <property type="entry name" value="FATTY ACID SYNTHASE"/>
    <property type="match status" value="1"/>
</dbReference>
<dbReference type="InterPro" id="IPR050091">
    <property type="entry name" value="PKS_NRPS_Biosynth_Enz"/>
</dbReference>
<dbReference type="InterPro" id="IPR020806">
    <property type="entry name" value="PKS_PP-bd"/>
</dbReference>
<dbReference type="GO" id="GO:0004312">
    <property type="term" value="F:fatty acid synthase activity"/>
    <property type="evidence" value="ECO:0007669"/>
    <property type="project" value="TreeGrafter"/>
</dbReference>
<sequence length="266" mass="29193">MQLAMVLADTAVMNMDIEKWNAAVNPKVNGTWNLHEALPADMDFFVIASSLSGIFGNYGQANYAAANAFLDAFAQFRQSKGLAASTVDLGVVDEIGFRNQLSQMRVSEQKNNQLLHGILLKTGVSKGQYIWKRDVRTALSHVRQQTPEATTTNRGVKNGSGMKGFLSAVQDNQEVLHDASSAHVTATEIARQVSIYTMRGGDEEVDLGMSLQDLGVDSLVSIEVRNWWKQTFGADVTALQLMNGGSFMDLGKKAVDQLKQKYLMKK</sequence>
<dbReference type="Gene3D" id="1.10.1200.10">
    <property type="entry name" value="ACP-like"/>
    <property type="match status" value="1"/>
</dbReference>
<dbReference type="InterPro" id="IPR057326">
    <property type="entry name" value="KR_dom"/>
</dbReference>
<keyword evidence="5" id="KW-1185">Reference proteome</keyword>
<dbReference type="Pfam" id="PF08659">
    <property type="entry name" value="KR"/>
    <property type="match status" value="1"/>
</dbReference>
<dbReference type="AlphaFoldDB" id="A0A2B7Y146"/>
<dbReference type="GO" id="GO:0044550">
    <property type="term" value="P:secondary metabolite biosynthetic process"/>
    <property type="evidence" value="ECO:0007669"/>
    <property type="project" value="TreeGrafter"/>
</dbReference>
<reference evidence="4 5" key="1">
    <citation type="submission" date="2017-10" db="EMBL/GenBank/DDBJ databases">
        <title>Comparative genomics in systemic dimorphic fungi from Ajellomycetaceae.</title>
        <authorList>
            <person name="Munoz J.F."/>
            <person name="Mcewen J.G."/>
            <person name="Clay O.K."/>
            <person name="Cuomo C.A."/>
        </authorList>
    </citation>
    <scope>NUCLEOTIDE SEQUENCE [LARGE SCALE GENOMIC DNA]</scope>
    <source>
        <strain evidence="4 5">UAMH5409</strain>
    </source>
</reference>